<sequence length="86" mass="9833">MREPAGTEKWGPRRRSTVNAWRTVRLPWIPMEMLRKMPVNQRGRILTMAFRSSTSCTVHSRHGFAREPSSLLSPLVTTAALFSHLS</sequence>
<evidence type="ECO:0000313" key="2">
    <source>
        <dbReference type="Proteomes" id="UP000663760"/>
    </source>
</evidence>
<reference evidence="1" key="1">
    <citation type="submission" date="2020-02" db="EMBL/GenBank/DDBJ databases">
        <authorList>
            <person name="Scholz U."/>
            <person name="Mascher M."/>
            <person name="Fiebig A."/>
        </authorList>
    </citation>
    <scope>NUCLEOTIDE SEQUENCE</scope>
</reference>
<dbReference type="AlphaFoldDB" id="A0A7I8L853"/>
<keyword evidence="2" id="KW-1185">Reference proteome</keyword>
<dbReference type="Proteomes" id="UP000663760">
    <property type="component" value="Chromosome 12"/>
</dbReference>
<accession>A0A7I8L853</accession>
<name>A0A7I8L853_SPIIN</name>
<gene>
    <name evidence="1" type="ORF">SI8410_12016905</name>
</gene>
<protein>
    <submittedName>
        <fullName evidence="1">Uncharacterized protein</fullName>
    </submittedName>
</protein>
<organism evidence="1 2">
    <name type="scientific">Spirodela intermedia</name>
    <name type="common">Intermediate duckweed</name>
    <dbReference type="NCBI Taxonomy" id="51605"/>
    <lineage>
        <taxon>Eukaryota</taxon>
        <taxon>Viridiplantae</taxon>
        <taxon>Streptophyta</taxon>
        <taxon>Embryophyta</taxon>
        <taxon>Tracheophyta</taxon>
        <taxon>Spermatophyta</taxon>
        <taxon>Magnoliopsida</taxon>
        <taxon>Liliopsida</taxon>
        <taxon>Araceae</taxon>
        <taxon>Lemnoideae</taxon>
        <taxon>Spirodela</taxon>
    </lineage>
</organism>
<dbReference type="EMBL" id="LR746275">
    <property type="protein sequence ID" value="CAA7406227.1"/>
    <property type="molecule type" value="Genomic_DNA"/>
</dbReference>
<evidence type="ECO:0000313" key="1">
    <source>
        <dbReference type="EMBL" id="CAA7406227.1"/>
    </source>
</evidence>
<proteinExistence type="predicted"/>